<evidence type="ECO:0000256" key="3">
    <source>
        <dbReference type="ARBA" id="ARBA00022679"/>
    </source>
</evidence>
<evidence type="ECO:0000313" key="12">
    <source>
        <dbReference type="EMBL" id="KAL0265601.1"/>
    </source>
</evidence>
<gene>
    <name evidence="12" type="ORF">PYX00_011314</name>
</gene>
<evidence type="ECO:0000256" key="10">
    <source>
        <dbReference type="ARBA" id="ARBA00025707"/>
    </source>
</evidence>
<dbReference type="GO" id="GO:0006646">
    <property type="term" value="P:phosphatidylethanolamine biosynthetic process"/>
    <property type="evidence" value="ECO:0007669"/>
    <property type="project" value="InterPro"/>
</dbReference>
<dbReference type="PANTHER" id="PTHR45780">
    <property type="entry name" value="ETHANOLAMINE-PHOSPHATE CYTIDYLYLTRANSFERASE"/>
    <property type="match status" value="1"/>
</dbReference>
<comment type="similarity">
    <text evidence="1">Belongs to the cytidylyltransferase family.</text>
</comment>
<dbReference type="GO" id="GO:0005737">
    <property type="term" value="C:cytoplasm"/>
    <property type="evidence" value="ECO:0007669"/>
    <property type="project" value="TreeGrafter"/>
</dbReference>
<keyword evidence="4" id="KW-0548">Nucleotidyltransferase</keyword>
<accession>A0AAW2H7D8</accession>
<keyword evidence="9" id="KW-0687">Ribonucleoprotein</keyword>
<protein>
    <recommendedName>
        <fullName evidence="11">Small ribosomal subunit protein uS10 domain-containing protein</fullName>
    </recommendedName>
</protein>
<dbReference type="GO" id="GO:0005840">
    <property type="term" value="C:ribosome"/>
    <property type="evidence" value="ECO:0007669"/>
    <property type="project" value="UniProtKB-KW"/>
</dbReference>
<evidence type="ECO:0000256" key="4">
    <source>
        <dbReference type="ARBA" id="ARBA00022695"/>
    </source>
</evidence>
<dbReference type="InterPro" id="IPR014729">
    <property type="entry name" value="Rossmann-like_a/b/a_fold"/>
</dbReference>
<dbReference type="PANTHER" id="PTHR45780:SF2">
    <property type="entry name" value="ETHANOLAMINE-PHOSPHATE CYTIDYLYLTRANSFERASE"/>
    <property type="match status" value="1"/>
</dbReference>
<keyword evidence="8" id="KW-1208">Phospholipid metabolism</keyword>
<organism evidence="12">
    <name type="scientific">Menopon gallinae</name>
    <name type="common">poultry shaft louse</name>
    <dbReference type="NCBI Taxonomy" id="328185"/>
    <lineage>
        <taxon>Eukaryota</taxon>
        <taxon>Metazoa</taxon>
        <taxon>Ecdysozoa</taxon>
        <taxon>Arthropoda</taxon>
        <taxon>Hexapoda</taxon>
        <taxon>Insecta</taxon>
        <taxon>Pterygota</taxon>
        <taxon>Neoptera</taxon>
        <taxon>Paraneoptera</taxon>
        <taxon>Psocodea</taxon>
        <taxon>Troctomorpha</taxon>
        <taxon>Phthiraptera</taxon>
        <taxon>Amblycera</taxon>
        <taxon>Menoponidae</taxon>
        <taxon>Menopon</taxon>
    </lineage>
</organism>
<reference evidence="12" key="1">
    <citation type="journal article" date="2024" name="Gigascience">
        <title>Chromosome-level genome of the poultry shaft louse Menopon gallinae provides insight into the host-switching and adaptive evolution of parasitic lice.</title>
        <authorList>
            <person name="Xu Y."/>
            <person name="Ma L."/>
            <person name="Liu S."/>
            <person name="Liang Y."/>
            <person name="Liu Q."/>
            <person name="He Z."/>
            <person name="Tian L."/>
            <person name="Duan Y."/>
            <person name="Cai W."/>
            <person name="Li H."/>
            <person name="Song F."/>
        </authorList>
    </citation>
    <scope>NUCLEOTIDE SEQUENCE</scope>
    <source>
        <strain evidence="12">Cailab_2023a</strain>
    </source>
</reference>
<keyword evidence="2" id="KW-0444">Lipid biosynthesis</keyword>
<dbReference type="Gene3D" id="3.40.50.620">
    <property type="entry name" value="HUPs"/>
    <property type="match status" value="1"/>
</dbReference>
<comment type="pathway">
    <text evidence="10">Phospholipid metabolism.</text>
</comment>
<keyword evidence="7" id="KW-0594">Phospholipid biosynthesis</keyword>
<dbReference type="Gene3D" id="3.30.70.600">
    <property type="entry name" value="Ribosomal protein S10 domain"/>
    <property type="match status" value="1"/>
</dbReference>
<evidence type="ECO:0000256" key="2">
    <source>
        <dbReference type="ARBA" id="ARBA00022516"/>
    </source>
</evidence>
<evidence type="ECO:0000256" key="5">
    <source>
        <dbReference type="ARBA" id="ARBA00022980"/>
    </source>
</evidence>
<dbReference type="InterPro" id="IPR036838">
    <property type="entry name" value="Ribosomal_uS10_dom_sf"/>
</dbReference>
<keyword evidence="6" id="KW-0443">Lipid metabolism</keyword>
<comment type="caution">
    <text evidence="12">The sequence shown here is derived from an EMBL/GenBank/DDBJ whole genome shotgun (WGS) entry which is preliminary data.</text>
</comment>
<keyword evidence="3" id="KW-0808">Transferase</keyword>
<dbReference type="SMART" id="SM01403">
    <property type="entry name" value="Ribosomal_S10"/>
    <property type="match status" value="1"/>
</dbReference>
<keyword evidence="5" id="KW-0689">Ribosomal protein</keyword>
<evidence type="ECO:0000256" key="7">
    <source>
        <dbReference type="ARBA" id="ARBA00023209"/>
    </source>
</evidence>
<name>A0AAW2H7D8_9NEOP</name>
<dbReference type="EMBL" id="JARGDH010000006">
    <property type="protein sequence ID" value="KAL0265601.1"/>
    <property type="molecule type" value="Genomic_DNA"/>
</dbReference>
<evidence type="ECO:0000256" key="1">
    <source>
        <dbReference type="ARBA" id="ARBA00010101"/>
    </source>
</evidence>
<evidence type="ECO:0000256" key="8">
    <source>
        <dbReference type="ARBA" id="ARBA00023264"/>
    </source>
</evidence>
<dbReference type="Pfam" id="PF00338">
    <property type="entry name" value="Ribosomal_S10"/>
    <property type="match status" value="1"/>
</dbReference>
<evidence type="ECO:0000256" key="6">
    <source>
        <dbReference type="ARBA" id="ARBA00023098"/>
    </source>
</evidence>
<dbReference type="SUPFAM" id="SSF54999">
    <property type="entry name" value="Ribosomal protein S10"/>
    <property type="match status" value="1"/>
</dbReference>
<dbReference type="InterPro" id="IPR027486">
    <property type="entry name" value="Ribosomal_uS10_dom"/>
</dbReference>
<sequence>MEDVKKNDAAAIDMMGDKRCVVDVDLGGVDADIAKKKYDLEVETDEKKYSVDINLEGTNLEEIEKVCKDFYVYAKALVPEMRTVRRLQTKKGKITTRRSPCGEGTNTWSRYRISVHRRSFSAYLYPSVLEKFASFLKGSNTAATTCSTKDTRTGCGRQAAWQEALLWLCIPTHPFCTTRAFLSWRTPRDTSWSDGNDCYREARVQDVYGEFERTQGISTTDIVGRSNMERMTNYFREYHEELARKFSSSIGEKSAENVVFIDNIFDLFHAGHVSLLKHASTWKSCDGGSLLGRRRKNDTRRVSHTEFYGEKLVLQIRRRGVQVPALITPDFLRSVSTKHLLQGKHKHPGVYKLVASHVTITRNDHEFSYLTEKLIVQHIFYNYERYQERNKKKLLISRAWKAHD</sequence>
<dbReference type="GO" id="GO:1990904">
    <property type="term" value="C:ribonucleoprotein complex"/>
    <property type="evidence" value="ECO:0007669"/>
    <property type="project" value="UniProtKB-KW"/>
</dbReference>
<feature type="domain" description="Small ribosomal subunit protein uS10" evidence="11">
    <location>
        <begin position="52"/>
        <end position="144"/>
    </location>
</feature>
<evidence type="ECO:0000259" key="11">
    <source>
        <dbReference type="SMART" id="SM01403"/>
    </source>
</evidence>
<dbReference type="GO" id="GO:0004306">
    <property type="term" value="F:ethanolamine-phosphate cytidylyltransferase activity"/>
    <property type="evidence" value="ECO:0007669"/>
    <property type="project" value="InterPro"/>
</dbReference>
<evidence type="ECO:0000256" key="9">
    <source>
        <dbReference type="ARBA" id="ARBA00023274"/>
    </source>
</evidence>
<proteinExistence type="inferred from homology"/>
<dbReference type="InterPro" id="IPR044608">
    <property type="entry name" value="Ect1/PCYT2"/>
</dbReference>
<dbReference type="AlphaFoldDB" id="A0AAW2H7D8"/>